<accession>A0A9D1PQE6</accession>
<dbReference type="InterPro" id="IPR029052">
    <property type="entry name" value="Metallo-depent_PP-like"/>
</dbReference>
<feature type="non-terminal residue" evidence="4">
    <location>
        <position position="1"/>
    </location>
</feature>
<evidence type="ECO:0000313" key="4">
    <source>
        <dbReference type="EMBL" id="HIV86017.1"/>
    </source>
</evidence>
<dbReference type="Proteomes" id="UP000824162">
    <property type="component" value="Unassembled WGS sequence"/>
</dbReference>
<dbReference type="AlphaFoldDB" id="A0A9D1PQE6"/>
<dbReference type="InterPro" id="IPR009164">
    <property type="entry name" value="FBPtase_class3"/>
</dbReference>
<dbReference type="GO" id="GO:0042132">
    <property type="term" value="F:fructose 1,6-bisphosphate 1-phosphatase activity"/>
    <property type="evidence" value="ECO:0007669"/>
    <property type="project" value="InterPro"/>
</dbReference>
<keyword evidence="2" id="KW-0464">Manganese</keyword>
<gene>
    <name evidence="4" type="ORF">H9900_04320</name>
</gene>
<comment type="caution">
    <text evidence="4">The sequence shown here is derived from an EMBL/GenBank/DDBJ whole genome shotgun (WGS) entry which is preliminary data.</text>
</comment>
<dbReference type="GO" id="GO:0006094">
    <property type="term" value="P:gluconeogenesis"/>
    <property type="evidence" value="ECO:0007669"/>
    <property type="project" value="InterPro"/>
</dbReference>
<dbReference type="HAMAP" id="MF_01854">
    <property type="entry name" value="FBPase_class3"/>
    <property type="match status" value="1"/>
</dbReference>
<protein>
    <submittedName>
        <fullName evidence="4">Fructose-1,6-bisphosphatase</fullName>
    </submittedName>
</protein>
<evidence type="ECO:0000256" key="1">
    <source>
        <dbReference type="ARBA" id="ARBA00022801"/>
    </source>
</evidence>
<organism evidence="4 5">
    <name type="scientific">Candidatus Monoglobus merdigallinarum</name>
    <dbReference type="NCBI Taxonomy" id="2838698"/>
    <lineage>
        <taxon>Bacteria</taxon>
        <taxon>Bacillati</taxon>
        <taxon>Bacillota</taxon>
        <taxon>Clostridia</taxon>
        <taxon>Monoglobales</taxon>
        <taxon>Monoglobaceae</taxon>
        <taxon>Monoglobus</taxon>
    </lineage>
</organism>
<keyword evidence="3" id="KW-0119">Carbohydrate metabolism</keyword>
<dbReference type="EMBL" id="DXIJ01000089">
    <property type="protein sequence ID" value="HIV86017.1"/>
    <property type="molecule type" value="Genomic_DNA"/>
</dbReference>
<sequence>MRYGNSRKASEEIINLNAILNLPKGTEHFLSDIHGEYESFVHILKNASGVIKSKIDMVFENTLPESERKSLATLIYYPEDKLEIIKQNVEDMREWYTLTLHRLIEVCKVSASKYTRSEVRKALPEGFDYIIDELLHTQDYEMDKNEYYRRIVSTIIEIGCADAFIIAMSNLIQRLAIARLHIIGDIFDRGPGAPIIVDTLMKHHSVDIQWGNHDIEWMGASFGSMACIANVIRLSARYDNMNTIEGDYGISIRPLAVFAMEAYAKDDCATFIPRHLDVTEYSKHDEKLISKIHKAITVIQFKLEGQVIMRHPEYKMDDRLLLNNIDYERGVINIDGTEYELKDKYFPTIDPSDPYKLNPDEQEVMERLRTAFMTSERLKTHMRFICDKGAIYNRYNSNLMFHGCIPMTEDGDFEAVGLFGKKLKGKALLDEIDHKVRQGMKVKNGTKEHTDVEDLLWYLWCGSKSPLFGKDKITTFEQYFIDEPLLHVENKDPYYKNVEKRDVCIRILKEFGLQPAMSHIINGHVPVEIKKGQSPIKAGGKLFVIDGGLSKGYQPKTGIAGYTLLFNSHGMILASHEPFESKEKAVRDEIDIHSKTVVLEKAGKRKMVSDTDQGIEIKERIKDLEELLKAYRSGLIKQNSST</sequence>
<name>A0A9D1PQE6_9FIRM</name>
<dbReference type="Pfam" id="PF06874">
    <property type="entry name" value="FBPase_2"/>
    <property type="match status" value="1"/>
</dbReference>
<dbReference type="Gene3D" id="3.60.21.10">
    <property type="match status" value="1"/>
</dbReference>
<evidence type="ECO:0000256" key="2">
    <source>
        <dbReference type="ARBA" id="ARBA00023211"/>
    </source>
</evidence>
<evidence type="ECO:0000256" key="3">
    <source>
        <dbReference type="ARBA" id="ARBA00023277"/>
    </source>
</evidence>
<dbReference type="SUPFAM" id="SSF56300">
    <property type="entry name" value="Metallo-dependent phosphatases"/>
    <property type="match status" value="1"/>
</dbReference>
<keyword evidence="1" id="KW-0378">Hydrolase</keyword>
<proteinExistence type="inferred from homology"/>
<evidence type="ECO:0000313" key="5">
    <source>
        <dbReference type="Proteomes" id="UP000824162"/>
    </source>
</evidence>
<dbReference type="PIRSF" id="PIRSF000906">
    <property type="entry name" value="FBPtase_Bacill"/>
    <property type="match status" value="1"/>
</dbReference>
<reference evidence="4" key="1">
    <citation type="journal article" date="2021" name="PeerJ">
        <title>Extensive microbial diversity within the chicken gut microbiome revealed by metagenomics and culture.</title>
        <authorList>
            <person name="Gilroy R."/>
            <person name="Ravi A."/>
            <person name="Getino M."/>
            <person name="Pursley I."/>
            <person name="Horton D.L."/>
            <person name="Alikhan N.F."/>
            <person name="Baker D."/>
            <person name="Gharbi K."/>
            <person name="Hall N."/>
            <person name="Watson M."/>
            <person name="Adriaenssens E.M."/>
            <person name="Foster-Nyarko E."/>
            <person name="Jarju S."/>
            <person name="Secka A."/>
            <person name="Antonio M."/>
            <person name="Oren A."/>
            <person name="Chaudhuri R.R."/>
            <person name="La Ragione R."/>
            <person name="Hildebrand F."/>
            <person name="Pallen M.J."/>
        </authorList>
    </citation>
    <scope>NUCLEOTIDE SEQUENCE</scope>
    <source>
        <strain evidence="4">5790</strain>
    </source>
</reference>
<reference evidence="4" key="2">
    <citation type="submission" date="2021-04" db="EMBL/GenBank/DDBJ databases">
        <authorList>
            <person name="Gilroy R."/>
        </authorList>
    </citation>
    <scope>NUCLEOTIDE SEQUENCE</scope>
    <source>
        <strain evidence="4">5790</strain>
    </source>
</reference>